<dbReference type="CDD" id="cd01392">
    <property type="entry name" value="HTH_LacI"/>
    <property type="match status" value="1"/>
</dbReference>
<reference evidence="5 6" key="1">
    <citation type="submission" date="2019-06" db="EMBL/GenBank/DDBJ databases">
        <title>Whole genome sequence for Cellvibrionaceae sp. R142.</title>
        <authorList>
            <person name="Wang G."/>
        </authorList>
    </citation>
    <scope>NUCLEOTIDE SEQUENCE [LARGE SCALE GENOMIC DNA]</scope>
    <source>
        <strain evidence="5 6">R142</strain>
    </source>
</reference>
<comment type="caution">
    <text evidence="5">The sequence shown here is derived from an EMBL/GenBank/DDBJ whole genome shotgun (WGS) entry which is preliminary data.</text>
</comment>
<dbReference type="SUPFAM" id="SSF47413">
    <property type="entry name" value="lambda repressor-like DNA-binding domains"/>
    <property type="match status" value="1"/>
</dbReference>
<dbReference type="Gene3D" id="1.10.260.40">
    <property type="entry name" value="lambda repressor-like DNA-binding domains"/>
    <property type="match status" value="1"/>
</dbReference>
<dbReference type="PANTHER" id="PTHR30146">
    <property type="entry name" value="LACI-RELATED TRANSCRIPTIONAL REPRESSOR"/>
    <property type="match status" value="1"/>
</dbReference>
<proteinExistence type="predicted"/>
<dbReference type="SUPFAM" id="SSF53822">
    <property type="entry name" value="Periplasmic binding protein-like I"/>
    <property type="match status" value="1"/>
</dbReference>
<keyword evidence="1" id="KW-0805">Transcription regulation</keyword>
<dbReference type="Proteomes" id="UP000319732">
    <property type="component" value="Unassembled WGS sequence"/>
</dbReference>
<evidence type="ECO:0000256" key="1">
    <source>
        <dbReference type="ARBA" id="ARBA00023015"/>
    </source>
</evidence>
<organism evidence="5 6">
    <name type="scientific">Exilibacterium tricleocarpae</name>
    <dbReference type="NCBI Taxonomy" id="2591008"/>
    <lineage>
        <taxon>Bacteria</taxon>
        <taxon>Pseudomonadati</taxon>
        <taxon>Pseudomonadota</taxon>
        <taxon>Gammaproteobacteria</taxon>
        <taxon>Cellvibrionales</taxon>
        <taxon>Cellvibrionaceae</taxon>
        <taxon>Exilibacterium</taxon>
    </lineage>
</organism>
<dbReference type="GO" id="GO:0003700">
    <property type="term" value="F:DNA-binding transcription factor activity"/>
    <property type="evidence" value="ECO:0007669"/>
    <property type="project" value="TreeGrafter"/>
</dbReference>
<evidence type="ECO:0000256" key="2">
    <source>
        <dbReference type="ARBA" id="ARBA00023125"/>
    </source>
</evidence>
<dbReference type="AlphaFoldDB" id="A0A545UA13"/>
<name>A0A545UA13_9GAMM</name>
<sequence>MATIKIDDIAAQAGVCKATVSRTLRNPDIVSPETRNKVMSVVDRLGYTPNRLGASLRQGSSHTIVVILPDITNPFFSPIVREIERVAIARGYSVLLGDTLDDPALERAFAKMVRSRQADGIIISSQRLPYDIDEQTQLALQLPPLVSIAEVVPTEGVHKVVVDNQEVGRTATRHLLELGHTRIAAIAGPTELRSSIDRLAGYRAALTEADITVDEKLICYGDYSSESGVEGTRQLMQHKQRPSAIFCLGDSVAIGALHILRELGYRVPEDISVIGVDGVAPAKYSAPPLTTVAQPMEQIGKISMETLLALIEGRKPEKTLNILPHELVVRGSTGPAPRE</sequence>
<dbReference type="InterPro" id="IPR010982">
    <property type="entry name" value="Lambda_DNA-bd_dom_sf"/>
</dbReference>
<evidence type="ECO:0000313" key="5">
    <source>
        <dbReference type="EMBL" id="TQV86243.1"/>
    </source>
</evidence>
<dbReference type="EMBL" id="VHSG01000002">
    <property type="protein sequence ID" value="TQV86243.1"/>
    <property type="molecule type" value="Genomic_DNA"/>
</dbReference>
<dbReference type="Pfam" id="PF13377">
    <property type="entry name" value="Peripla_BP_3"/>
    <property type="match status" value="1"/>
</dbReference>
<keyword evidence="3" id="KW-0804">Transcription</keyword>
<dbReference type="InterPro" id="IPR028082">
    <property type="entry name" value="Peripla_BP_I"/>
</dbReference>
<dbReference type="PANTHER" id="PTHR30146:SF109">
    <property type="entry name" value="HTH-TYPE TRANSCRIPTIONAL REGULATOR GALS"/>
    <property type="match status" value="1"/>
</dbReference>
<dbReference type="RefSeq" id="WP_142902396.1">
    <property type="nucleotide sequence ID" value="NZ_ML660087.1"/>
</dbReference>
<dbReference type="InterPro" id="IPR046335">
    <property type="entry name" value="LacI/GalR-like_sensor"/>
</dbReference>
<evidence type="ECO:0000259" key="4">
    <source>
        <dbReference type="PROSITE" id="PS50932"/>
    </source>
</evidence>
<gene>
    <name evidence="5" type="ORF">FKG94_01440</name>
</gene>
<dbReference type="GO" id="GO:0000976">
    <property type="term" value="F:transcription cis-regulatory region binding"/>
    <property type="evidence" value="ECO:0007669"/>
    <property type="project" value="TreeGrafter"/>
</dbReference>
<evidence type="ECO:0000313" key="6">
    <source>
        <dbReference type="Proteomes" id="UP000319732"/>
    </source>
</evidence>
<feature type="domain" description="HTH lacI-type" evidence="4">
    <location>
        <begin position="4"/>
        <end position="58"/>
    </location>
</feature>
<accession>A0A545UA13</accession>
<keyword evidence="2" id="KW-0238">DNA-binding</keyword>
<keyword evidence="6" id="KW-1185">Reference proteome</keyword>
<dbReference type="InterPro" id="IPR000843">
    <property type="entry name" value="HTH_LacI"/>
</dbReference>
<dbReference type="PROSITE" id="PS50932">
    <property type="entry name" value="HTH_LACI_2"/>
    <property type="match status" value="1"/>
</dbReference>
<dbReference type="OrthoDB" id="5718990at2"/>
<dbReference type="CDD" id="cd06267">
    <property type="entry name" value="PBP1_LacI_sugar_binding-like"/>
    <property type="match status" value="1"/>
</dbReference>
<protein>
    <submittedName>
        <fullName evidence="5">LacI family transcriptional regulator</fullName>
    </submittedName>
</protein>
<evidence type="ECO:0000256" key="3">
    <source>
        <dbReference type="ARBA" id="ARBA00023163"/>
    </source>
</evidence>
<dbReference type="Pfam" id="PF00356">
    <property type="entry name" value="LacI"/>
    <property type="match status" value="1"/>
</dbReference>
<dbReference type="SMART" id="SM00354">
    <property type="entry name" value="HTH_LACI"/>
    <property type="match status" value="1"/>
</dbReference>
<dbReference type="Gene3D" id="3.40.50.2300">
    <property type="match status" value="2"/>
</dbReference>